<dbReference type="EMBL" id="JALBUF010000003">
    <property type="protein sequence ID" value="MCI0183202.1"/>
    <property type="molecule type" value="Genomic_DNA"/>
</dbReference>
<proteinExistence type="predicted"/>
<dbReference type="InterPro" id="IPR047175">
    <property type="entry name" value="CotS-like"/>
</dbReference>
<comment type="caution">
    <text evidence="1">The sequence shown here is derived from an EMBL/GenBank/DDBJ whole genome shotgun (WGS) entry which is preliminary data.</text>
</comment>
<dbReference type="RefSeq" id="WP_241713148.1">
    <property type="nucleotide sequence ID" value="NZ_JALBUF010000003.1"/>
</dbReference>
<protein>
    <submittedName>
        <fullName evidence="1">Uncharacterized protein</fullName>
    </submittedName>
</protein>
<dbReference type="GO" id="GO:0042601">
    <property type="term" value="C:endospore-forming forespore"/>
    <property type="evidence" value="ECO:0007669"/>
    <property type="project" value="TreeGrafter"/>
</dbReference>
<evidence type="ECO:0000313" key="2">
    <source>
        <dbReference type="Proteomes" id="UP001139263"/>
    </source>
</evidence>
<organism evidence="1 2">
    <name type="scientific">Sulfoacidibacillus ferrooxidans</name>
    <dbReference type="NCBI Taxonomy" id="2005001"/>
    <lineage>
        <taxon>Bacteria</taxon>
        <taxon>Bacillati</taxon>
        <taxon>Bacillota</taxon>
        <taxon>Bacilli</taxon>
        <taxon>Bacillales</taxon>
        <taxon>Alicyclobacillaceae</taxon>
        <taxon>Sulfoacidibacillus</taxon>
    </lineage>
</organism>
<keyword evidence="2" id="KW-1185">Reference proteome</keyword>
<accession>A0A9X1VBZ3</accession>
<dbReference type="Gene3D" id="3.90.1200.10">
    <property type="match status" value="1"/>
</dbReference>
<reference evidence="1" key="1">
    <citation type="submission" date="2022-03" db="EMBL/GenBank/DDBJ databases">
        <title>Draft Genome Sequence of Firmicute Strain S0AB, a Heterotrophic Iron/Sulfur-Oxidizing Extreme Acidophile.</title>
        <authorList>
            <person name="Vergara E."/>
            <person name="Pakostova E."/>
            <person name="Johnson D.B."/>
            <person name="Holmes D.S."/>
        </authorList>
    </citation>
    <scope>NUCLEOTIDE SEQUENCE</scope>
    <source>
        <strain evidence="1">S0AB</strain>
    </source>
</reference>
<dbReference type="AlphaFoldDB" id="A0A9X1VBZ3"/>
<name>A0A9X1VBZ3_9BACL</name>
<dbReference type="InterPro" id="IPR011009">
    <property type="entry name" value="Kinase-like_dom_sf"/>
</dbReference>
<sequence>MIQRMEYESILHAVIPHYPMRVHDWQWIRPDACLLHTNYGQKLMRVERDQVQVQVRGQVLDALAIRGIRRTPRHIRTIYGDSFMSVDGYICTVSDHLRFQEVEVPKYLREVTENLAHVHSALSDIAVRPVSVPVLPHVSNMLENGINQLERVEVICKNERTTPFSVLLLSNLSAVRERAHRNYALAKAAGIDDQVRTKADRMILVHYDASSVAFTDLGRMATLGFDEVSIGDPEMDVMSLCRSLYEHGLSEEIPHVLEHYRKARVTDAEFEKRVISVVGYPFSVIDVANSYMHSERRFESVWRTRLFHALRMDSGKP</sequence>
<dbReference type="SUPFAM" id="SSF56112">
    <property type="entry name" value="Protein kinase-like (PK-like)"/>
    <property type="match status" value="1"/>
</dbReference>
<evidence type="ECO:0000313" key="1">
    <source>
        <dbReference type="EMBL" id="MCI0183202.1"/>
    </source>
</evidence>
<dbReference type="PANTHER" id="PTHR39179">
    <property type="entry name" value="SPORE COAT PROTEIN I"/>
    <property type="match status" value="1"/>
</dbReference>
<dbReference type="Proteomes" id="UP001139263">
    <property type="component" value="Unassembled WGS sequence"/>
</dbReference>
<dbReference type="PANTHER" id="PTHR39179:SF3">
    <property type="entry name" value="COTS-RELATED PROTEIN"/>
    <property type="match status" value="1"/>
</dbReference>
<gene>
    <name evidence="1" type="ORF">MM817_01472</name>
</gene>